<name>A0A6B9LQW0_9CAUD</name>
<accession>A0A6B9LQW0</accession>
<dbReference type="EMBL" id="MN692673">
    <property type="protein sequence ID" value="QHB48588.1"/>
    <property type="molecule type" value="Genomic_DNA"/>
</dbReference>
<evidence type="ECO:0000313" key="3">
    <source>
        <dbReference type="EMBL" id="QHB48588.1"/>
    </source>
</evidence>
<dbReference type="GO" id="GO:0003677">
    <property type="term" value="F:DNA binding"/>
    <property type="evidence" value="ECO:0007669"/>
    <property type="project" value="UniProtKB-KW"/>
</dbReference>
<dbReference type="InterPro" id="IPR013430">
    <property type="entry name" value="Toxin_antidote_HigA"/>
</dbReference>
<evidence type="ECO:0000313" key="4">
    <source>
        <dbReference type="Proteomes" id="UP000464626"/>
    </source>
</evidence>
<dbReference type="GeneID" id="64469599"/>
<dbReference type="NCBIfam" id="TIGR02607">
    <property type="entry name" value="antidote_HigA"/>
    <property type="match status" value="1"/>
</dbReference>
<dbReference type="PROSITE" id="PS50943">
    <property type="entry name" value="HTH_CROC1"/>
    <property type="match status" value="1"/>
</dbReference>
<dbReference type="PANTHER" id="PTHR36924">
    <property type="entry name" value="ANTITOXIN HIGA-1"/>
    <property type="match status" value="1"/>
</dbReference>
<feature type="domain" description="HTH cro/C1-type" evidence="2">
    <location>
        <begin position="14"/>
        <end position="68"/>
    </location>
</feature>
<reference evidence="3 4" key="1">
    <citation type="submission" date="2019-11" db="EMBL/GenBank/DDBJ databases">
        <authorList>
            <person name="Yin Y."/>
        </authorList>
    </citation>
    <scope>NUCLEOTIDE SEQUENCE [LARGE SCALE GENOMIC DNA]</scope>
</reference>
<dbReference type="KEGG" id="vg:64469599"/>
<evidence type="ECO:0000256" key="1">
    <source>
        <dbReference type="ARBA" id="ARBA00023125"/>
    </source>
</evidence>
<sequence>MSIKNPMHPGEFLLEAFMKPFGITCAEMAMNLGVSTSTISRITSKKMDLTAGMAMRLSIVVGRTPESWMNMQNNYSLKQFIDNDKSELASLRRMKFEAKFDGEAG</sequence>
<organism evidence="3 4">
    <name type="scientific">Salmonella phage VB_StyS_BS5</name>
    <dbReference type="NCBI Taxonomy" id="2686071"/>
    <lineage>
        <taxon>Viruses</taxon>
        <taxon>Duplodnaviria</taxon>
        <taxon>Heunggongvirae</taxon>
        <taxon>Uroviricota</taxon>
        <taxon>Caudoviricetes</taxon>
        <taxon>Skatevirus</taxon>
        <taxon>Skatevirus BS5</taxon>
    </lineage>
</organism>
<keyword evidence="4" id="KW-1185">Reference proteome</keyword>
<dbReference type="Proteomes" id="UP000464626">
    <property type="component" value="Genome"/>
</dbReference>
<dbReference type="RefSeq" id="YP_010053924.1">
    <property type="nucleotide sequence ID" value="NC_054646.1"/>
</dbReference>
<dbReference type="CDD" id="cd00093">
    <property type="entry name" value="HTH_XRE"/>
    <property type="match status" value="1"/>
</dbReference>
<evidence type="ECO:0000259" key="2">
    <source>
        <dbReference type="PROSITE" id="PS50943"/>
    </source>
</evidence>
<dbReference type="InterPro" id="IPR001387">
    <property type="entry name" value="Cro/C1-type_HTH"/>
</dbReference>
<dbReference type="PANTHER" id="PTHR36924:SF1">
    <property type="entry name" value="ANTITOXIN HIGA-1"/>
    <property type="match status" value="1"/>
</dbReference>
<dbReference type="SUPFAM" id="SSF47413">
    <property type="entry name" value="lambda repressor-like DNA-binding domains"/>
    <property type="match status" value="1"/>
</dbReference>
<protein>
    <recommendedName>
        <fullName evidence="2">HTH cro/C1-type domain-containing protein</fullName>
    </recommendedName>
</protein>
<keyword evidence="1" id="KW-0238">DNA-binding</keyword>
<proteinExistence type="predicted"/>
<dbReference type="Gene3D" id="1.10.260.40">
    <property type="entry name" value="lambda repressor-like DNA-binding domains"/>
    <property type="match status" value="1"/>
</dbReference>
<dbReference type="InterPro" id="IPR010982">
    <property type="entry name" value="Lambda_DNA-bd_dom_sf"/>
</dbReference>
<dbReference type="Pfam" id="PF01381">
    <property type="entry name" value="HTH_3"/>
    <property type="match status" value="1"/>
</dbReference>